<dbReference type="InterPro" id="IPR021109">
    <property type="entry name" value="Peptidase_aspartic_dom_sf"/>
</dbReference>
<evidence type="ECO:0000313" key="10">
    <source>
        <dbReference type="EMBL" id="OMO81656.1"/>
    </source>
</evidence>
<dbReference type="GO" id="GO:0015074">
    <property type="term" value="P:DNA integration"/>
    <property type="evidence" value="ECO:0007669"/>
    <property type="project" value="InterPro"/>
</dbReference>
<dbReference type="PANTHER" id="PTHR37984">
    <property type="entry name" value="PROTEIN CBG26694"/>
    <property type="match status" value="1"/>
</dbReference>
<evidence type="ECO:0000256" key="1">
    <source>
        <dbReference type="ARBA" id="ARBA00012493"/>
    </source>
</evidence>
<dbReference type="InterPro" id="IPR043128">
    <property type="entry name" value="Rev_trsase/Diguanyl_cyclase"/>
</dbReference>
<evidence type="ECO:0000256" key="6">
    <source>
        <dbReference type="ARBA" id="ARBA00022801"/>
    </source>
</evidence>
<gene>
    <name evidence="10" type="ORF">CCACVL1_12318</name>
</gene>
<comment type="caution">
    <text evidence="10">The sequence shown here is derived from an EMBL/GenBank/DDBJ whole genome shotgun (WGS) entry which is preliminary data.</text>
</comment>
<keyword evidence="4" id="KW-0540">Nuclease</keyword>
<dbReference type="PANTHER" id="PTHR37984:SF5">
    <property type="entry name" value="PROTEIN NYNRIN-LIKE"/>
    <property type="match status" value="1"/>
</dbReference>
<dbReference type="GO" id="GO:0006508">
    <property type="term" value="P:proteolysis"/>
    <property type="evidence" value="ECO:0007669"/>
    <property type="project" value="InterPro"/>
</dbReference>
<dbReference type="InterPro" id="IPR012337">
    <property type="entry name" value="RNaseH-like_sf"/>
</dbReference>
<dbReference type="InterPro" id="IPR001969">
    <property type="entry name" value="Aspartic_peptidase_AS"/>
</dbReference>
<dbReference type="OMA" id="PLHTITH"/>
<keyword evidence="5" id="KW-0255">Endonuclease</keyword>
<evidence type="ECO:0000259" key="9">
    <source>
        <dbReference type="PROSITE" id="PS50994"/>
    </source>
</evidence>
<dbReference type="GO" id="GO:0004519">
    <property type="term" value="F:endonuclease activity"/>
    <property type="evidence" value="ECO:0007669"/>
    <property type="project" value="UniProtKB-KW"/>
</dbReference>
<keyword evidence="7 10" id="KW-0695">RNA-directed DNA polymerase</keyword>
<dbReference type="InterPro" id="IPR056924">
    <property type="entry name" value="SH3_Tf2-1"/>
</dbReference>
<organism evidence="10 11">
    <name type="scientific">Corchorus capsularis</name>
    <name type="common">Jute</name>
    <dbReference type="NCBI Taxonomy" id="210143"/>
    <lineage>
        <taxon>Eukaryota</taxon>
        <taxon>Viridiplantae</taxon>
        <taxon>Streptophyta</taxon>
        <taxon>Embryophyta</taxon>
        <taxon>Tracheophyta</taxon>
        <taxon>Spermatophyta</taxon>
        <taxon>Magnoliopsida</taxon>
        <taxon>eudicotyledons</taxon>
        <taxon>Gunneridae</taxon>
        <taxon>Pentapetalae</taxon>
        <taxon>rosids</taxon>
        <taxon>malvids</taxon>
        <taxon>Malvales</taxon>
        <taxon>Malvaceae</taxon>
        <taxon>Grewioideae</taxon>
        <taxon>Apeibeae</taxon>
        <taxon>Corchorus</taxon>
    </lineage>
</organism>
<dbReference type="CDD" id="cd01647">
    <property type="entry name" value="RT_LTR"/>
    <property type="match status" value="1"/>
</dbReference>
<evidence type="ECO:0000313" key="11">
    <source>
        <dbReference type="Proteomes" id="UP000188268"/>
    </source>
</evidence>
<dbReference type="Gramene" id="OMO81656">
    <property type="protein sequence ID" value="OMO81656"/>
    <property type="gene ID" value="CCACVL1_12318"/>
</dbReference>
<dbReference type="GO" id="GO:0003676">
    <property type="term" value="F:nucleic acid binding"/>
    <property type="evidence" value="ECO:0007669"/>
    <property type="project" value="InterPro"/>
</dbReference>
<keyword evidence="6" id="KW-0378">Hydrolase</keyword>
<dbReference type="Pfam" id="PF17917">
    <property type="entry name" value="RT_RNaseH"/>
    <property type="match status" value="1"/>
</dbReference>
<dbReference type="Proteomes" id="UP000188268">
    <property type="component" value="Unassembled WGS sequence"/>
</dbReference>
<evidence type="ECO:0000256" key="8">
    <source>
        <dbReference type="SAM" id="MobiDB-lite"/>
    </source>
</evidence>
<dbReference type="FunFam" id="3.30.70.270:FF:000020">
    <property type="entry name" value="Transposon Tf2-6 polyprotein-like Protein"/>
    <property type="match status" value="1"/>
</dbReference>
<keyword evidence="3" id="KW-0548">Nucleotidyltransferase</keyword>
<dbReference type="Gene3D" id="2.40.70.10">
    <property type="entry name" value="Acid Proteases"/>
    <property type="match status" value="1"/>
</dbReference>
<protein>
    <recommendedName>
        <fullName evidence="1">RNA-directed DNA polymerase</fullName>
        <ecNumber evidence="1">2.7.7.49</ecNumber>
    </recommendedName>
</protein>
<dbReference type="GO" id="GO:0003964">
    <property type="term" value="F:RNA-directed DNA polymerase activity"/>
    <property type="evidence" value="ECO:0007669"/>
    <property type="project" value="UniProtKB-KW"/>
</dbReference>
<dbReference type="EMBL" id="AWWV01010110">
    <property type="protein sequence ID" value="OMO81656.1"/>
    <property type="molecule type" value="Genomic_DNA"/>
</dbReference>
<dbReference type="Gene3D" id="3.30.70.270">
    <property type="match status" value="2"/>
</dbReference>
<keyword evidence="11" id="KW-1185">Reference proteome</keyword>
<feature type="domain" description="Integrase catalytic" evidence="9">
    <location>
        <begin position="1023"/>
        <end position="1184"/>
    </location>
</feature>
<evidence type="ECO:0000256" key="7">
    <source>
        <dbReference type="ARBA" id="ARBA00022918"/>
    </source>
</evidence>
<proteinExistence type="predicted"/>
<reference evidence="10 11" key="1">
    <citation type="submission" date="2013-09" db="EMBL/GenBank/DDBJ databases">
        <title>Corchorus capsularis genome sequencing.</title>
        <authorList>
            <person name="Alam M."/>
            <person name="Haque M.S."/>
            <person name="Islam M.S."/>
            <person name="Emdad E.M."/>
            <person name="Islam M.M."/>
            <person name="Ahmed B."/>
            <person name="Halim A."/>
            <person name="Hossen Q.M.M."/>
            <person name="Hossain M.Z."/>
            <person name="Ahmed R."/>
            <person name="Khan M.M."/>
            <person name="Islam R."/>
            <person name="Rashid M.M."/>
            <person name="Khan S.A."/>
            <person name="Rahman M.S."/>
            <person name="Alam M."/>
        </authorList>
    </citation>
    <scope>NUCLEOTIDE SEQUENCE [LARGE SCALE GENOMIC DNA]</scope>
    <source>
        <strain evidence="11">cv. CVL-1</strain>
        <tissue evidence="10">Whole seedling</tissue>
    </source>
</reference>
<dbReference type="STRING" id="210143.A0A1R3IGD0"/>
<evidence type="ECO:0000256" key="4">
    <source>
        <dbReference type="ARBA" id="ARBA00022722"/>
    </source>
</evidence>
<sequence>MPPKPQTTSNDDIINHLSTAFSPQFQELNSSIAALTSTLSAQTATITDLQHKIAKIEKAPHSLLPSPSSTSQPNLDLPTDLSSPSSSHSLKTPKLTLAIFEGTNPLDRIFQAEQFFTYHSVQMHQRLALTSFYMKGDALSWFQWMHRNNLLVDWPSFTMALECRFGPSAYFNHEAALFKLRLTSTVANYRREFEALSNRIYGLSPSTQLNCFISGLPVYMQREMSILKASSLSEAGDIAQLLEDKILDLQSPLPRFSISPIPPPPPLPKASFSVPQLPPPRPSTSQIPQLPAPKPVPSTFPIRRLSPTEMQARRAKGLCFNYDEQYKPGHRCRTTPFLLLQADDDLPALESLEAVHSMPLSAVPALPPPQDTIVDDSLDFQVSLHALFGTISYNTLKLSGVLKGQNLTVLVDTGSTHNLIQPRLAKHLNLSIEPAPPFSVSVGNGEQLFCLGRIPSIQLGLQGHEFNLDLYMLDIRGADVILGIQWLSQLGHVIADYKALYMSFYHLGSFITLQGDKPNCPQPVSYGQLKRLVHTNSIADTHFLTMEATSSTAPLAKSPIHPDLVQLLCKFQTVFDTPKGLPPQRFHDHHIHLQPGTGPINVRPYRYPHSQKSDMATIISEMFHEGIIRPSTSPFSSPGLLVKKKDGTWRFCVDYRALNDATVKDRFPIPTVDELLDELHGATVFSKIDLRAGYHQIRVAPEDIYKTAFRTSDGHYEFLFYAKESKCAFGRSSIDHLGHIITGEGVKVNPSKIEAIVGWPTPSNLKALRGFLGLTGYYRKFVKGYAAIAAPLTNLLRKDQFLWDSTTSKTFQDLKLVLTSTPVLRLPDFALPFCIEADASNIAVGAVLSQGGHPIAYFSKKLSPQMQSASTYVREMYAITEAIHKWRQYLLGRSFTIFTDQQSLRNLMTQTIQTPEQQKWLAKLLGFNYSIVYKPGRHNLAVDALSRCPEPAAQYLAISSPVFSFLDSLRHYYATSETGQQLLNQGQQDSNMGYSISDGLLFYQGKIVIPEGHELQSQLLHEYHGTPTGGHDISMDFITSLPPSNGKTTIWVIVDRLSKYAHFIALPSSVTAASLAELFSKEICKLHGVPRSIVSDRDSLFLSQFWKELFRLQDTSLKMSSAYHPQTDGQTEVLNRCLETYLRYFASDKPRLWSKFLHWAEWSYNTTTHSATGFSPFEVVYDKPPPTIASYVIGQTKIAALEDSLLERHNILNELKTNLAYAQNRMKMQADRKRSEKSFSEGDWVFLKLQPYRQQSLAQRSSHKLAKRFFGPFQVVRRIGSVAYELKLPESAKIHPIFHVSLLKRCYGSPTDSFTPIPALSDDEKPILEPAEILERRKVSSGGIFSD</sequence>
<dbReference type="InterPro" id="IPR036397">
    <property type="entry name" value="RNaseH_sf"/>
</dbReference>
<dbReference type="EC" id="2.7.7.49" evidence="1"/>
<dbReference type="PROSITE" id="PS50994">
    <property type="entry name" value="INTEGRASE"/>
    <property type="match status" value="1"/>
</dbReference>
<dbReference type="Gene3D" id="3.30.420.10">
    <property type="entry name" value="Ribonuclease H-like superfamily/Ribonuclease H"/>
    <property type="match status" value="1"/>
</dbReference>
<dbReference type="GO" id="GO:0004190">
    <property type="term" value="F:aspartic-type endopeptidase activity"/>
    <property type="evidence" value="ECO:0007669"/>
    <property type="project" value="InterPro"/>
</dbReference>
<dbReference type="CDD" id="cd00303">
    <property type="entry name" value="retropepsin_like"/>
    <property type="match status" value="1"/>
</dbReference>
<dbReference type="SUPFAM" id="SSF56672">
    <property type="entry name" value="DNA/RNA polymerases"/>
    <property type="match status" value="1"/>
</dbReference>
<dbReference type="Pfam" id="PF00078">
    <property type="entry name" value="RVT_1"/>
    <property type="match status" value="1"/>
</dbReference>
<dbReference type="PROSITE" id="PS00141">
    <property type="entry name" value="ASP_PROTEASE"/>
    <property type="match status" value="1"/>
</dbReference>
<dbReference type="InterPro" id="IPR050951">
    <property type="entry name" value="Retrovirus_Pol_polyprotein"/>
</dbReference>
<dbReference type="OrthoDB" id="1933597at2759"/>
<dbReference type="SUPFAM" id="SSF50630">
    <property type="entry name" value="Acid proteases"/>
    <property type="match status" value="1"/>
</dbReference>
<name>A0A1R3IGD0_COCAP</name>
<dbReference type="InterPro" id="IPR005162">
    <property type="entry name" value="Retrotrans_gag_dom"/>
</dbReference>
<dbReference type="CDD" id="cd09274">
    <property type="entry name" value="RNase_HI_RT_Ty3"/>
    <property type="match status" value="1"/>
</dbReference>
<dbReference type="InterPro" id="IPR000477">
    <property type="entry name" value="RT_dom"/>
</dbReference>
<dbReference type="InterPro" id="IPR043502">
    <property type="entry name" value="DNA/RNA_pol_sf"/>
</dbReference>
<dbReference type="Pfam" id="PF03732">
    <property type="entry name" value="Retrotrans_gag"/>
    <property type="match status" value="1"/>
</dbReference>
<dbReference type="SUPFAM" id="SSF53098">
    <property type="entry name" value="Ribonuclease H-like"/>
    <property type="match status" value="1"/>
</dbReference>
<dbReference type="Pfam" id="PF08284">
    <property type="entry name" value="RVP_2"/>
    <property type="match status" value="1"/>
</dbReference>
<evidence type="ECO:0000256" key="2">
    <source>
        <dbReference type="ARBA" id="ARBA00022679"/>
    </source>
</evidence>
<feature type="region of interest" description="Disordered" evidence="8">
    <location>
        <begin position="258"/>
        <end position="302"/>
    </location>
</feature>
<dbReference type="Pfam" id="PF24626">
    <property type="entry name" value="SH3_Tf2-1"/>
    <property type="match status" value="1"/>
</dbReference>
<accession>A0A1R3IGD0</accession>
<dbReference type="InterPro" id="IPR041373">
    <property type="entry name" value="RT_RNaseH"/>
</dbReference>
<evidence type="ECO:0000256" key="5">
    <source>
        <dbReference type="ARBA" id="ARBA00022759"/>
    </source>
</evidence>
<feature type="region of interest" description="Disordered" evidence="8">
    <location>
        <begin position="60"/>
        <end position="90"/>
    </location>
</feature>
<dbReference type="InterPro" id="IPR001584">
    <property type="entry name" value="Integrase_cat-core"/>
</dbReference>
<evidence type="ECO:0000256" key="3">
    <source>
        <dbReference type="ARBA" id="ARBA00022695"/>
    </source>
</evidence>
<feature type="compositionally biased region" description="Low complexity" evidence="8">
    <location>
        <begin position="62"/>
        <end position="90"/>
    </location>
</feature>
<dbReference type="Gene3D" id="3.10.10.10">
    <property type="entry name" value="HIV Type 1 Reverse Transcriptase, subunit A, domain 1"/>
    <property type="match status" value="1"/>
</dbReference>
<keyword evidence="2" id="KW-0808">Transferase</keyword>